<keyword evidence="1" id="KW-0472">Membrane</keyword>
<organism evidence="2 3">
    <name type="scientific">Knipowitschia caucasica</name>
    <name type="common">Caucasian dwarf goby</name>
    <name type="synonym">Pomatoschistus caucasicus</name>
    <dbReference type="NCBI Taxonomy" id="637954"/>
    <lineage>
        <taxon>Eukaryota</taxon>
        <taxon>Metazoa</taxon>
        <taxon>Chordata</taxon>
        <taxon>Craniata</taxon>
        <taxon>Vertebrata</taxon>
        <taxon>Euteleostomi</taxon>
        <taxon>Actinopterygii</taxon>
        <taxon>Neopterygii</taxon>
        <taxon>Teleostei</taxon>
        <taxon>Neoteleostei</taxon>
        <taxon>Acanthomorphata</taxon>
        <taxon>Gobiaria</taxon>
        <taxon>Gobiiformes</taxon>
        <taxon>Gobioidei</taxon>
        <taxon>Gobiidae</taxon>
        <taxon>Gobiinae</taxon>
        <taxon>Knipowitschia</taxon>
    </lineage>
</organism>
<keyword evidence="3" id="KW-1185">Reference proteome</keyword>
<reference evidence="2 3" key="1">
    <citation type="submission" date="2024-04" db="EMBL/GenBank/DDBJ databases">
        <authorList>
            <person name="Waldvogel A.-M."/>
            <person name="Schoenle A."/>
        </authorList>
    </citation>
    <scope>NUCLEOTIDE SEQUENCE [LARGE SCALE GENOMIC DNA]</scope>
</reference>
<name>A0AAV2LSJ8_KNICA</name>
<dbReference type="AlphaFoldDB" id="A0AAV2LSJ8"/>
<keyword evidence="1" id="KW-0812">Transmembrane</keyword>
<keyword evidence="1" id="KW-1133">Transmembrane helix</keyword>
<feature type="transmembrane region" description="Helical" evidence="1">
    <location>
        <begin position="81"/>
        <end position="107"/>
    </location>
</feature>
<accession>A0AAV2LSJ8</accession>
<dbReference type="EMBL" id="OZ035826">
    <property type="protein sequence ID" value="CAL1603300.1"/>
    <property type="molecule type" value="Genomic_DNA"/>
</dbReference>
<feature type="transmembrane region" description="Helical" evidence="1">
    <location>
        <begin position="119"/>
        <end position="141"/>
    </location>
</feature>
<proteinExistence type="predicted"/>
<evidence type="ECO:0000313" key="3">
    <source>
        <dbReference type="Proteomes" id="UP001497482"/>
    </source>
</evidence>
<gene>
    <name evidence="2" type="ORF">KC01_LOCUS30995</name>
</gene>
<dbReference type="Proteomes" id="UP001497482">
    <property type="component" value="Chromosome 4"/>
</dbReference>
<sequence>MSMSKARTTDLRCQHKPCLAHSQREEIPVLLGTSHRCLFDHHFQEQGILVPLLCLFHMPLTHPSLHIRRDTSHSHLQVSRLLHLLVIQAVVFILVQCHILLQTLVIILGLGQILDHPQVHLLVIILDLVHILLHFLAAFLVNSLVNIMAHPLVNNLVNILAHPLVNNQVHFLDH</sequence>
<evidence type="ECO:0000256" key="1">
    <source>
        <dbReference type="SAM" id="Phobius"/>
    </source>
</evidence>
<evidence type="ECO:0000313" key="2">
    <source>
        <dbReference type="EMBL" id="CAL1603300.1"/>
    </source>
</evidence>
<protein>
    <submittedName>
        <fullName evidence="2">Uncharacterized protein</fullName>
    </submittedName>
</protein>